<gene>
    <name evidence="2" type="ORF">FRACYDRAFT_235810</name>
</gene>
<organism evidence="2 3">
    <name type="scientific">Fragilariopsis cylindrus CCMP1102</name>
    <dbReference type="NCBI Taxonomy" id="635003"/>
    <lineage>
        <taxon>Eukaryota</taxon>
        <taxon>Sar</taxon>
        <taxon>Stramenopiles</taxon>
        <taxon>Ochrophyta</taxon>
        <taxon>Bacillariophyta</taxon>
        <taxon>Bacillariophyceae</taxon>
        <taxon>Bacillariophycidae</taxon>
        <taxon>Bacillariales</taxon>
        <taxon>Bacillariaceae</taxon>
        <taxon>Fragilariopsis</taxon>
    </lineage>
</organism>
<sequence length="149" mass="16047">MKPTPYDTIVTPIDQGWKKKRGFGPTAFIVTLLVLSAFLVGRQNGTNNRRLPKQMLRAEANLFGALLFENSAGLCDRAPSLFQKNCECAVKACSSELATCFQDASCAQALTCLTNCSPNDANCAFDCVEPQEKSDLAVCIISGKGKSCL</sequence>
<evidence type="ECO:0000313" key="2">
    <source>
        <dbReference type="EMBL" id="OEU19753.1"/>
    </source>
</evidence>
<dbReference type="KEGG" id="fcy:FRACYDRAFT_235810"/>
<dbReference type="Proteomes" id="UP000095751">
    <property type="component" value="Unassembled WGS sequence"/>
</dbReference>
<accession>A0A1E7FPM3</accession>
<keyword evidence="3" id="KW-1185">Reference proteome</keyword>
<name>A0A1E7FPM3_9STRA</name>
<reference evidence="2 3" key="1">
    <citation type="submission" date="2016-09" db="EMBL/GenBank/DDBJ databases">
        <title>Extensive genetic diversity and differential bi-allelic expression allows diatom success in the polar Southern Ocean.</title>
        <authorList>
            <consortium name="DOE Joint Genome Institute"/>
            <person name="Mock T."/>
            <person name="Otillar R.P."/>
            <person name="Strauss J."/>
            <person name="Dupont C."/>
            <person name="Frickenhaus S."/>
            <person name="Maumus F."/>
            <person name="Mcmullan M."/>
            <person name="Sanges R."/>
            <person name="Schmutz J."/>
            <person name="Toseland A."/>
            <person name="Valas R."/>
            <person name="Veluchamy A."/>
            <person name="Ward B.J."/>
            <person name="Allen A."/>
            <person name="Barry K."/>
            <person name="Falciatore A."/>
            <person name="Ferrante M."/>
            <person name="Fortunato A.E."/>
            <person name="Gloeckner G."/>
            <person name="Gruber A."/>
            <person name="Hipkin R."/>
            <person name="Janech M."/>
            <person name="Kroth P."/>
            <person name="Leese F."/>
            <person name="Lindquist E."/>
            <person name="Lyon B.R."/>
            <person name="Martin J."/>
            <person name="Mayer C."/>
            <person name="Parker M."/>
            <person name="Quesneville H."/>
            <person name="Raymond J."/>
            <person name="Uhlig C."/>
            <person name="Valentin K.U."/>
            <person name="Worden A.Z."/>
            <person name="Armbrust E.V."/>
            <person name="Bowler C."/>
            <person name="Green B."/>
            <person name="Moulton V."/>
            <person name="Van Oosterhout C."/>
            <person name="Grigoriev I."/>
        </authorList>
    </citation>
    <scope>NUCLEOTIDE SEQUENCE [LARGE SCALE GENOMIC DNA]</scope>
    <source>
        <strain evidence="2 3">CCMP1102</strain>
    </source>
</reference>
<dbReference type="InParanoid" id="A0A1E7FPM3"/>
<evidence type="ECO:0000313" key="3">
    <source>
        <dbReference type="Proteomes" id="UP000095751"/>
    </source>
</evidence>
<proteinExistence type="predicted"/>
<dbReference type="AlphaFoldDB" id="A0A1E7FPM3"/>
<keyword evidence="1" id="KW-1133">Transmembrane helix</keyword>
<protein>
    <submittedName>
        <fullName evidence="2">Uncharacterized protein</fullName>
    </submittedName>
</protein>
<feature type="transmembrane region" description="Helical" evidence="1">
    <location>
        <begin position="22"/>
        <end position="41"/>
    </location>
</feature>
<keyword evidence="1" id="KW-0472">Membrane</keyword>
<evidence type="ECO:0000256" key="1">
    <source>
        <dbReference type="SAM" id="Phobius"/>
    </source>
</evidence>
<keyword evidence="1" id="KW-0812">Transmembrane</keyword>
<dbReference type="EMBL" id="KV784355">
    <property type="protein sequence ID" value="OEU19753.1"/>
    <property type="molecule type" value="Genomic_DNA"/>
</dbReference>